<dbReference type="VEuPathDB" id="FungiDB:F9C07_9798"/>
<organism evidence="1">
    <name type="scientific">Aspergillus flavus</name>
    <dbReference type="NCBI Taxonomy" id="5059"/>
    <lineage>
        <taxon>Eukaryota</taxon>
        <taxon>Fungi</taxon>
        <taxon>Dikarya</taxon>
        <taxon>Ascomycota</taxon>
        <taxon>Pezizomycotina</taxon>
        <taxon>Eurotiomycetes</taxon>
        <taxon>Eurotiomycetidae</taxon>
        <taxon>Eurotiales</taxon>
        <taxon>Aspergillaceae</taxon>
        <taxon>Aspergillus</taxon>
        <taxon>Aspergillus subgen. Circumdati</taxon>
    </lineage>
</organism>
<proteinExistence type="predicted"/>
<protein>
    <submittedName>
        <fullName evidence="1">Uncharacterized protein</fullName>
    </submittedName>
</protein>
<dbReference type="AlphaFoldDB" id="A0A5N6H3I3"/>
<reference evidence="1" key="1">
    <citation type="submission" date="2019-04" db="EMBL/GenBank/DDBJ databases">
        <title>Friends and foes A comparative genomics study of 23 Aspergillus species from section Flavi.</title>
        <authorList>
            <consortium name="DOE Joint Genome Institute"/>
            <person name="Kjaerbolling I."/>
            <person name="Vesth T."/>
            <person name="Frisvad J.C."/>
            <person name="Nybo J.L."/>
            <person name="Theobald S."/>
            <person name="Kildgaard S."/>
            <person name="Isbrandt T."/>
            <person name="Kuo A."/>
            <person name="Sato A."/>
            <person name="Lyhne E.K."/>
            <person name="Kogle M.E."/>
            <person name="Wiebenga A."/>
            <person name="Kun R.S."/>
            <person name="Lubbers R.J."/>
            <person name="Makela M.R."/>
            <person name="Barry K."/>
            <person name="Chovatia M."/>
            <person name="Clum A."/>
            <person name="Daum C."/>
            <person name="Haridas S."/>
            <person name="He G."/>
            <person name="LaButti K."/>
            <person name="Lipzen A."/>
            <person name="Mondo S."/>
            <person name="Riley R."/>
            <person name="Salamov A."/>
            <person name="Simmons B.A."/>
            <person name="Magnuson J.K."/>
            <person name="Henrissat B."/>
            <person name="Mortensen U.H."/>
            <person name="Larsen T.O."/>
            <person name="Devries R.P."/>
            <person name="Grigoriev I.V."/>
            <person name="Machida M."/>
            <person name="Baker S.E."/>
            <person name="Andersen M.R."/>
        </authorList>
    </citation>
    <scope>NUCLEOTIDE SEQUENCE [LARGE SCALE GENOMIC DNA]</scope>
    <source>
        <strain evidence="1">CBS 121.62</strain>
    </source>
</reference>
<accession>A0A5N6H3I3</accession>
<sequence>MDHFANTAVWRAKTQVSLLNGRLYHGYDWYSNHRNKERREINGIMLNVHSVNWIEIEGYYTRGNKDGIIVEAKIAPLGKQHSNAFVISRLTDDPASRLAFRVTLKDGKGVQKVLYLKSPQNSLEAIFKANSLVDWLDGATLDTLKTRCRRHICINLKNIAVAEDLKLFLGGAYILDDGFTVQENTIYCKAHKSRQQ</sequence>
<evidence type="ECO:0000313" key="1">
    <source>
        <dbReference type="EMBL" id="KAB8248805.1"/>
    </source>
</evidence>
<name>A0A5N6H3I3_ASPFL</name>
<dbReference type="Proteomes" id="UP000325434">
    <property type="component" value="Unassembled WGS sequence"/>
</dbReference>
<dbReference type="EMBL" id="ML734577">
    <property type="protein sequence ID" value="KAB8248805.1"/>
    <property type="molecule type" value="Genomic_DNA"/>
</dbReference>
<gene>
    <name evidence="1" type="ORF">BDV35DRAFT_378782</name>
</gene>